<gene>
    <name evidence="2" type="ORF">Cadr_000011842</name>
</gene>
<accession>A0A5N4DUF9</accession>
<name>A0A5N4DUF9_CAMDR</name>
<sequence>MGREPRELWEPEVGGFSETPDRPSGLRGGEGTRQLLDSIHPFQLALISLQHILIQPHPDLQ</sequence>
<organism evidence="2 3">
    <name type="scientific">Camelus dromedarius</name>
    <name type="common">Dromedary</name>
    <name type="synonym">Arabian camel</name>
    <dbReference type="NCBI Taxonomy" id="9838"/>
    <lineage>
        <taxon>Eukaryota</taxon>
        <taxon>Metazoa</taxon>
        <taxon>Chordata</taxon>
        <taxon>Craniata</taxon>
        <taxon>Vertebrata</taxon>
        <taxon>Euteleostomi</taxon>
        <taxon>Mammalia</taxon>
        <taxon>Eutheria</taxon>
        <taxon>Laurasiatheria</taxon>
        <taxon>Artiodactyla</taxon>
        <taxon>Tylopoda</taxon>
        <taxon>Camelidae</taxon>
        <taxon>Camelus</taxon>
    </lineage>
</organism>
<comment type="caution">
    <text evidence="2">The sequence shown here is derived from an EMBL/GenBank/DDBJ whole genome shotgun (WGS) entry which is preliminary data.</text>
</comment>
<reference evidence="2 3" key="1">
    <citation type="journal article" date="2019" name="Mol. Ecol. Resour.">
        <title>Improving Illumina assemblies with Hi-C and long reads: an example with the North African dromedary.</title>
        <authorList>
            <person name="Elbers J.P."/>
            <person name="Rogers M.F."/>
            <person name="Perelman P.L."/>
            <person name="Proskuryakova A.A."/>
            <person name="Serdyukova N.A."/>
            <person name="Johnson W.E."/>
            <person name="Horin P."/>
            <person name="Corander J."/>
            <person name="Murphy D."/>
            <person name="Burger P.A."/>
        </authorList>
    </citation>
    <scope>NUCLEOTIDE SEQUENCE [LARGE SCALE GENOMIC DNA]</scope>
    <source>
        <strain evidence="2">Drom800</strain>
        <tissue evidence="2">Blood</tissue>
    </source>
</reference>
<dbReference type="EMBL" id="JWIN03000009">
    <property type="protein sequence ID" value="KAB1274610.1"/>
    <property type="molecule type" value="Genomic_DNA"/>
</dbReference>
<dbReference type="AlphaFoldDB" id="A0A5N4DUF9"/>
<protein>
    <submittedName>
        <fullName evidence="2">Uncharacterized protein</fullName>
    </submittedName>
</protein>
<proteinExistence type="predicted"/>
<evidence type="ECO:0000313" key="3">
    <source>
        <dbReference type="Proteomes" id="UP000299084"/>
    </source>
</evidence>
<dbReference type="Proteomes" id="UP000299084">
    <property type="component" value="Unassembled WGS sequence"/>
</dbReference>
<keyword evidence="3" id="KW-1185">Reference proteome</keyword>
<evidence type="ECO:0000313" key="2">
    <source>
        <dbReference type="EMBL" id="KAB1274610.1"/>
    </source>
</evidence>
<evidence type="ECO:0000256" key="1">
    <source>
        <dbReference type="SAM" id="MobiDB-lite"/>
    </source>
</evidence>
<feature type="region of interest" description="Disordered" evidence="1">
    <location>
        <begin position="1"/>
        <end position="32"/>
    </location>
</feature>